<feature type="domain" description="PAS" evidence="8">
    <location>
        <begin position="184"/>
        <end position="229"/>
    </location>
</feature>
<dbReference type="AlphaFoldDB" id="F8E404"/>
<accession>F8E404</accession>
<dbReference type="InterPro" id="IPR000700">
    <property type="entry name" value="PAS-assoc_C"/>
</dbReference>
<dbReference type="SUPFAM" id="SSF55785">
    <property type="entry name" value="PYP-like sensor domain (PAS domain)"/>
    <property type="match status" value="3"/>
</dbReference>
<dbReference type="Gene3D" id="3.30.450.20">
    <property type="entry name" value="PAS domain"/>
    <property type="match status" value="3"/>
</dbReference>
<dbReference type="PANTHER" id="PTHR43065:SF42">
    <property type="entry name" value="TWO-COMPONENT SENSOR PPRA"/>
    <property type="match status" value="1"/>
</dbReference>
<dbReference type="InterPro" id="IPR001789">
    <property type="entry name" value="Sig_transdc_resp-reg_receiver"/>
</dbReference>
<dbReference type="Gene3D" id="1.10.287.130">
    <property type="match status" value="1"/>
</dbReference>
<dbReference type="eggNOG" id="COG3852">
    <property type="taxonomic scope" value="Bacteria"/>
</dbReference>
<dbReference type="InterPro" id="IPR005467">
    <property type="entry name" value="His_kinase_dom"/>
</dbReference>
<dbReference type="InterPro" id="IPR035965">
    <property type="entry name" value="PAS-like_dom_sf"/>
</dbReference>
<evidence type="ECO:0000259" key="7">
    <source>
        <dbReference type="PROSITE" id="PS50110"/>
    </source>
</evidence>
<evidence type="ECO:0000259" key="6">
    <source>
        <dbReference type="PROSITE" id="PS50109"/>
    </source>
</evidence>
<dbReference type="KEGG" id="fsi:Flexsi_0682"/>
<evidence type="ECO:0000256" key="3">
    <source>
        <dbReference type="ARBA" id="ARBA00022553"/>
    </source>
</evidence>
<dbReference type="InterPro" id="IPR003661">
    <property type="entry name" value="HisK_dim/P_dom"/>
</dbReference>
<dbReference type="NCBIfam" id="TIGR00229">
    <property type="entry name" value="sensory_box"/>
    <property type="match status" value="1"/>
</dbReference>
<dbReference type="Gene3D" id="3.40.50.2300">
    <property type="match status" value="1"/>
</dbReference>
<protein>
    <recommendedName>
        <fullName evidence="2">histidine kinase</fullName>
        <ecNumber evidence="2">2.7.13.3</ecNumber>
    </recommendedName>
</protein>
<keyword evidence="3 4" id="KW-0597">Phosphoprotein</keyword>
<dbReference type="PRINTS" id="PR00344">
    <property type="entry name" value="BCTRLSENSOR"/>
</dbReference>
<dbReference type="SUPFAM" id="SSF52172">
    <property type="entry name" value="CheY-like"/>
    <property type="match status" value="1"/>
</dbReference>
<feature type="coiled-coil region" evidence="5">
    <location>
        <begin position="471"/>
        <end position="498"/>
    </location>
</feature>
<feature type="modified residue" description="4-aspartylphosphate" evidence="4">
    <location>
        <position position="742"/>
    </location>
</feature>
<dbReference type="PROSITE" id="PS50109">
    <property type="entry name" value="HIS_KIN"/>
    <property type="match status" value="1"/>
</dbReference>
<feature type="domain" description="Histidine kinase" evidence="6">
    <location>
        <begin position="453"/>
        <end position="668"/>
    </location>
</feature>
<sequence length="807" mass="90330">MENGAVSDKEKLYNYLKEKINHLLEVLGTKPLNPDELDLESILSIDPIGIIADSFDQILEHLNETNEELITAKEEISAIFNSVGVGILVIDKSCRIHSFNHRLCEMLETDEKEIYNLNFAEIFPSEIKENYCNDFFHKESFKEFHNIPIKNKYFDLKIVPLKRQQGAVNSYIISFNDVTDKIHSELMFQQIYDNANDMIIGLDTEGVVRNLNNAARAILGCTDEELIGKKFSSIVAGNYSGILPFELMEIISDSCVKNVEMKLIDKQGNEIYVDGSFFRGKLSVSETGVLGILRDITDKKIVEKELERERELLSVTLRSINDGVITVNDSCQVIMINKTAEEMLAVSSSDAENVALEKIFNFSEVNQLPLCRVGPKRYFTSREYDSNSRFCLTLKNKKGTDYKVDVFITPLIDRSSSIIGGVVVLKDITDYLRIQEELLNSSKMEALSIMARGIAHDYNNILTAIMSNVSLAKLKAESESVEKVLKNAENAVVNAKNLTMQLSTFAKEGVLAKEIVSLKEFLKSVCDFTLSGSSCYYNVHCTENVSYVEVDKSKLSQVINNLLVNAIQAMPGGGKIGIDCRNIDIGEDTALPLQRGRYVKISVTDEGKGIPESQQHKIFDPFFTTKEEGTGLGLATSYSIIKKHGGHIAVDSKVGEGTAFHIYLPAEKDGINYKKEKESHHIQKHHKKVLLMDDNESVLESTSELLTELGADVDAVRSGEKAVEKFAEAFRKGEAYDLSILDITMPGGFGGKKVFKEITKIDPEAKCVISSGFTSDELIKNYKKYGFYSCLHKPYDLQELNMLLMNV</sequence>
<evidence type="ECO:0000256" key="2">
    <source>
        <dbReference type="ARBA" id="ARBA00012438"/>
    </source>
</evidence>
<evidence type="ECO:0000256" key="1">
    <source>
        <dbReference type="ARBA" id="ARBA00000085"/>
    </source>
</evidence>
<dbReference type="InterPro" id="IPR004358">
    <property type="entry name" value="Sig_transdc_His_kin-like_C"/>
</dbReference>
<dbReference type="STRING" id="717231.Flexsi_0682"/>
<organism evidence="10 11">
    <name type="scientific">Flexistipes sinusarabici (strain ATCC 49648 / DSM 4947 / MAS 10)</name>
    <dbReference type="NCBI Taxonomy" id="717231"/>
    <lineage>
        <taxon>Bacteria</taxon>
        <taxon>Pseudomonadati</taxon>
        <taxon>Deferribacterota</taxon>
        <taxon>Deferribacteres</taxon>
        <taxon>Deferribacterales</taxon>
        <taxon>Flexistipitaceae</taxon>
        <taxon>Flexistipes</taxon>
    </lineage>
</organism>
<evidence type="ECO:0000256" key="5">
    <source>
        <dbReference type="SAM" id="Coils"/>
    </source>
</evidence>
<evidence type="ECO:0000259" key="9">
    <source>
        <dbReference type="PROSITE" id="PS50113"/>
    </source>
</evidence>
<dbReference type="InterPro" id="IPR003594">
    <property type="entry name" value="HATPase_dom"/>
</dbReference>
<keyword evidence="10" id="KW-0808">Transferase</keyword>
<dbReference type="CDD" id="cd00130">
    <property type="entry name" value="PAS"/>
    <property type="match status" value="2"/>
</dbReference>
<evidence type="ECO:0000256" key="4">
    <source>
        <dbReference type="PROSITE-ProRule" id="PRU00169"/>
    </source>
</evidence>
<dbReference type="EMBL" id="CP002858">
    <property type="protein sequence ID" value="AEI14357.1"/>
    <property type="molecule type" value="Genomic_DNA"/>
</dbReference>
<feature type="domain" description="PAC" evidence="9">
    <location>
        <begin position="388"/>
        <end position="440"/>
    </location>
</feature>
<dbReference type="GO" id="GO:0000155">
    <property type="term" value="F:phosphorelay sensor kinase activity"/>
    <property type="evidence" value="ECO:0007669"/>
    <property type="project" value="InterPro"/>
</dbReference>
<dbReference type="Proteomes" id="UP000006621">
    <property type="component" value="Chromosome"/>
</dbReference>
<proteinExistence type="predicted"/>
<dbReference type="HOGENOM" id="CLU_000445_114_51_0"/>
<dbReference type="RefSeq" id="WP_013885860.1">
    <property type="nucleotide sequence ID" value="NC_015672.1"/>
</dbReference>
<dbReference type="eggNOG" id="COG0784">
    <property type="taxonomic scope" value="Bacteria"/>
</dbReference>
<dbReference type="PROSITE" id="PS50110">
    <property type="entry name" value="RESPONSE_REGULATORY"/>
    <property type="match status" value="1"/>
</dbReference>
<keyword evidence="11" id="KW-1185">Reference proteome</keyword>
<keyword evidence="5" id="KW-0175">Coiled coil</keyword>
<reference evidence="11" key="2">
    <citation type="submission" date="2011-06" db="EMBL/GenBank/DDBJ databases">
        <title>The complete genome of Flexistipes sinusarabici DSM 4947.</title>
        <authorList>
            <person name="Lucas S."/>
            <person name="Han J."/>
            <person name="Lapidus A."/>
            <person name="Bruce D."/>
            <person name="Goodwin L."/>
            <person name="Pitluck S."/>
            <person name="Peters L."/>
            <person name="Kyrpides N."/>
            <person name="Mavromatis K."/>
            <person name="Ivanova N."/>
            <person name="Mikhailova N."/>
            <person name="Chertkov O."/>
            <person name="Detter J.C."/>
            <person name="Tapia R."/>
            <person name="Han C."/>
            <person name="Land M."/>
            <person name="Hauser L."/>
            <person name="Markowitz V."/>
            <person name="Cheng J.-F."/>
            <person name="Hugenholtz P."/>
            <person name="Woyke T."/>
            <person name="Wu D."/>
            <person name="Spring S."/>
            <person name="Schroeder M."/>
            <person name="Brambilla E."/>
            <person name="Klenk H.-P."/>
            <person name="Eisen J.A."/>
        </authorList>
    </citation>
    <scope>NUCLEOTIDE SEQUENCE [LARGE SCALE GENOMIC DNA]</scope>
    <source>
        <strain evidence="11">DSM 4947 / MAS 10</strain>
    </source>
</reference>
<dbReference type="InterPro" id="IPR000014">
    <property type="entry name" value="PAS"/>
</dbReference>
<dbReference type="PROSITE" id="PS50113">
    <property type="entry name" value="PAC"/>
    <property type="match status" value="2"/>
</dbReference>
<gene>
    <name evidence="10" type="ordered locus">Flexsi_0682</name>
</gene>
<dbReference type="Gene3D" id="3.30.565.10">
    <property type="entry name" value="Histidine kinase-like ATPase, C-terminal domain"/>
    <property type="match status" value="1"/>
</dbReference>
<evidence type="ECO:0000313" key="10">
    <source>
        <dbReference type="EMBL" id="AEI14357.1"/>
    </source>
</evidence>
<dbReference type="InterPro" id="IPR011006">
    <property type="entry name" value="CheY-like_superfamily"/>
</dbReference>
<dbReference type="CDD" id="cd00156">
    <property type="entry name" value="REC"/>
    <property type="match status" value="1"/>
</dbReference>
<name>F8E404_FLESM</name>
<dbReference type="Pfam" id="PF00072">
    <property type="entry name" value="Response_reg"/>
    <property type="match status" value="1"/>
</dbReference>
<evidence type="ECO:0000259" key="8">
    <source>
        <dbReference type="PROSITE" id="PS50112"/>
    </source>
</evidence>
<reference evidence="10 11" key="1">
    <citation type="journal article" date="2011" name="Stand. Genomic Sci.">
        <title>Genome sequence of the moderately thermophilic halophile Flexistipes sinusarabici strain (MAS10).</title>
        <authorList>
            <person name="Lapidus A."/>
            <person name="Chertkov O."/>
            <person name="Nolan M."/>
            <person name="Lucas S."/>
            <person name="Hammon N."/>
            <person name="Deshpande S."/>
            <person name="Cheng J.F."/>
            <person name="Tapia R."/>
            <person name="Han C."/>
            <person name="Goodwin L."/>
            <person name="Pitluck S."/>
            <person name="Liolios K."/>
            <person name="Pagani I."/>
            <person name="Ivanova N."/>
            <person name="Huntemann M."/>
            <person name="Mavromatis K."/>
            <person name="Mikhailova N."/>
            <person name="Pati A."/>
            <person name="Chen A."/>
            <person name="Palaniappan K."/>
            <person name="Land M."/>
            <person name="Hauser L."/>
            <person name="Brambilla E.M."/>
            <person name="Rohde M."/>
            <person name="Abt B."/>
            <person name="Spring S."/>
            <person name="Goker M."/>
            <person name="Bristow J."/>
            <person name="Eisen J.A."/>
            <person name="Markowitz V."/>
            <person name="Hugenholtz P."/>
            <person name="Kyrpides N.C."/>
            <person name="Klenk H.P."/>
            <person name="Woyke T."/>
        </authorList>
    </citation>
    <scope>NUCLEOTIDE SEQUENCE [LARGE SCALE GENOMIC DNA]</scope>
    <source>
        <strain evidence="11">DSM 4947 / MAS 10</strain>
    </source>
</reference>
<dbReference type="Pfam" id="PF13426">
    <property type="entry name" value="PAS_9"/>
    <property type="match status" value="3"/>
</dbReference>
<dbReference type="Pfam" id="PF02518">
    <property type="entry name" value="HATPase_c"/>
    <property type="match status" value="1"/>
</dbReference>
<dbReference type="PANTHER" id="PTHR43065">
    <property type="entry name" value="SENSOR HISTIDINE KINASE"/>
    <property type="match status" value="1"/>
</dbReference>
<dbReference type="SMART" id="SM00448">
    <property type="entry name" value="REC"/>
    <property type="match status" value="1"/>
</dbReference>
<dbReference type="PROSITE" id="PS50112">
    <property type="entry name" value="PAS"/>
    <property type="match status" value="1"/>
</dbReference>
<dbReference type="EC" id="2.7.13.3" evidence="2"/>
<dbReference type="InterPro" id="IPR036890">
    <property type="entry name" value="HATPase_C_sf"/>
</dbReference>
<dbReference type="SMART" id="SM00387">
    <property type="entry name" value="HATPase_c"/>
    <property type="match status" value="1"/>
</dbReference>
<dbReference type="SMART" id="SM00091">
    <property type="entry name" value="PAS"/>
    <property type="match status" value="3"/>
</dbReference>
<keyword evidence="10" id="KW-0418">Kinase</keyword>
<dbReference type="eggNOG" id="COG5000">
    <property type="taxonomic scope" value="Bacteria"/>
</dbReference>
<dbReference type="SUPFAM" id="SSF55874">
    <property type="entry name" value="ATPase domain of HSP90 chaperone/DNA topoisomerase II/histidine kinase"/>
    <property type="match status" value="1"/>
</dbReference>
<feature type="domain" description="PAC" evidence="9">
    <location>
        <begin position="257"/>
        <end position="308"/>
    </location>
</feature>
<dbReference type="CDD" id="cd00082">
    <property type="entry name" value="HisKA"/>
    <property type="match status" value="1"/>
</dbReference>
<comment type="catalytic activity">
    <reaction evidence="1">
        <text>ATP + protein L-histidine = ADP + protein N-phospho-L-histidine.</text>
        <dbReference type="EC" id="2.7.13.3"/>
    </reaction>
</comment>
<feature type="domain" description="Response regulatory" evidence="7">
    <location>
        <begin position="688"/>
        <end position="807"/>
    </location>
</feature>
<evidence type="ECO:0000313" key="11">
    <source>
        <dbReference type="Proteomes" id="UP000006621"/>
    </source>
</evidence>